<dbReference type="EMBL" id="MRTJ01000025">
    <property type="protein sequence ID" value="OMF05870.1"/>
    <property type="molecule type" value="Genomic_DNA"/>
</dbReference>
<evidence type="ECO:0000313" key="3">
    <source>
        <dbReference type="Proteomes" id="UP000187134"/>
    </source>
</evidence>
<proteinExistence type="predicted"/>
<dbReference type="Gene3D" id="3.40.50.720">
    <property type="entry name" value="NAD(P)-binding Rossmann-like Domain"/>
    <property type="match status" value="1"/>
</dbReference>
<dbReference type="InterPro" id="IPR036291">
    <property type="entry name" value="NAD(P)-bd_dom_sf"/>
</dbReference>
<dbReference type="RefSeq" id="WP_076334161.1">
    <property type="nucleotide sequence ID" value="NZ_MRTJ01000025.1"/>
</dbReference>
<dbReference type="PANTHER" id="PTHR47129">
    <property type="entry name" value="QUINONE OXIDOREDUCTASE 2"/>
    <property type="match status" value="1"/>
</dbReference>
<reference evidence="2 3" key="1">
    <citation type="submission" date="2016-11" db="EMBL/GenBank/DDBJ databases">
        <title>Paenibacillus species isolates.</title>
        <authorList>
            <person name="Beno S.M."/>
        </authorList>
    </citation>
    <scope>NUCLEOTIDE SEQUENCE [LARGE SCALE GENOMIC DNA]</scope>
    <source>
        <strain evidence="2 3">FSL H8-0246</strain>
    </source>
</reference>
<name>A0A1R1BFT7_PAEAM</name>
<dbReference type="PANTHER" id="PTHR47129:SF1">
    <property type="entry name" value="NMRA-LIKE DOMAIN-CONTAINING PROTEIN"/>
    <property type="match status" value="1"/>
</dbReference>
<dbReference type="Gene3D" id="3.90.25.10">
    <property type="entry name" value="UDP-galactose 4-epimerase, domain 1"/>
    <property type="match status" value="1"/>
</dbReference>
<evidence type="ECO:0000313" key="2">
    <source>
        <dbReference type="EMBL" id="OMF05870.1"/>
    </source>
</evidence>
<sequence length="294" mass="31543">MSTLKENNVLVTGASGNVGRLVVDWLLENYNGSIIATTRHPEKLADLAERGVIVRHADFDQPESLDEAFAGAQRLLLISTDAIGIADIRLNQQTQAVRAAVKAGVNHIVYTSFFNNEPGTANVTAADHYFTEQAIKDSGLTYTILRNNLYAENLLQALGQAAERGMYASAIGEGKISYIARQDCAIAAAVAVSSSNNDNKTLNLTGLEAVSGQDIARILSEAVGNPVSYVPLEIPQLVGIYESFHMPKPMAEALASFDAASAKGEYELVTQDFKELTGQNPISIKQFLAAQKNG</sequence>
<dbReference type="Proteomes" id="UP000187134">
    <property type="component" value="Unassembled WGS sequence"/>
</dbReference>
<evidence type="ECO:0000259" key="1">
    <source>
        <dbReference type="Pfam" id="PF05368"/>
    </source>
</evidence>
<feature type="domain" description="NmrA-like" evidence="1">
    <location>
        <begin position="7"/>
        <end position="266"/>
    </location>
</feature>
<comment type="caution">
    <text evidence="2">The sequence shown here is derived from an EMBL/GenBank/DDBJ whole genome shotgun (WGS) entry which is preliminary data.</text>
</comment>
<dbReference type="OrthoDB" id="152510at2"/>
<dbReference type="InterPro" id="IPR008030">
    <property type="entry name" value="NmrA-like"/>
</dbReference>
<dbReference type="SUPFAM" id="SSF51735">
    <property type="entry name" value="NAD(P)-binding Rossmann-fold domains"/>
    <property type="match status" value="1"/>
</dbReference>
<protein>
    <recommendedName>
        <fullName evidence="1">NmrA-like domain-containing protein</fullName>
    </recommendedName>
</protein>
<accession>A0A1R1BFT7</accession>
<gene>
    <name evidence="2" type="ORF">BK131_28815</name>
</gene>
<dbReference type="Pfam" id="PF05368">
    <property type="entry name" value="NmrA"/>
    <property type="match status" value="1"/>
</dbReference>
<dbReference type="CDD" id="cd05269">
    <property type="entry name" value="TMR_SDR_a"/>
    <property type="match status" value="1"/>
</dbReference>
<dbReference type="InterPro" id="IPR052718">
    <property type="entry name" value="NmrA-type_oxidoreductase"/>
</dbReference>
<dbReference type="AlphaFoldDB" id="A0A1R1BFT7"/>
<organism evidence="2 3">
    <name type="scientific">Paenibacillus amylolyticus</name>
    <dbReference type="NCBI Taxonomy" id="1451"/>
    <lineage>
        <taxon>Bacteria</taxon>
        <taxon>Bacillati</taxon>
        <taxon>Bacillota</taxon>
        <taxon>Bacilli</taxon>
        <taxon>Bacillales</taxon>
        <taxon>Paenibacillaceae</taxon>
        <taxon>Paenibacillus</taxon>
    </lineage>
</organism>